<evidence type="ECO:0000256" key="12">
    <source>
        <dbReference type="ARBA" id="ARBA00023268"/>
    </source>
</evidence>
<keyword evidence="8 15" id="KW-0862">Zinc</keyword>
<evidence type="ECO:0000256" key="9">
    <source>
        <dbReference type="ARBA" id="ARBA00023125"/>
    </source>
</evidence>
<comment type="subunit">
    <text evidence="3 15">Monomer.</text>
</comment>
<evidence type="ECO:0000259" key="17">
    <source>
        <dbReference type="PROSITE" id="PS51068"/>
    </source>
</evidence>
<dbReference type="SUPFAM" id="SSF46946">
    <property type="entry name" value="S13-like H2TH domain"/>
    <property type="match status" value="1"/>
</dbReference>
<comment type="similarity">
    <text evidence="2 15">Belongs to the FPG family.</text>
</comment>
<evidence type="ECO:0000256" key="15">
    <source>
        <dbReference type="HAMAP-Rule" id="MF_00103"/>
    </source>
</evidence>
<dbReference type="SUPFAM" id="SSF81624">
    <property type="entry name" value="N-terminal domain of MutM-like DNA repair proteins"/>
    <property type="match status" value="1"/>
</dbReference>
<evidence type="ECO:0000256" key="10">
    <source>
        <dbReference type="ARBA" id="ARBA00023204"/>
    </source>
</evidence>
<keyword evidence="9 15" id="KW-0238">DNA-binding</keyword>
<evidence type="ECO:0000256" key="5">
    <source>
        <dbReference type="ARBA" id="ARBA00022763"/>
    </source>
</evidence>
<feature type="active site" description="Proton donor; for beta-elimination activity" evidence="15">
    <location>
        <position position="60"/>
    </location>
</feature>
<feature type="active site" description="Proton donor" evidence="15">
    <location>
        <position position="3"/>
    </location>
</feature>
<dbReference type="SMART" id="SM01232">
    <property type="entry name" value="H2TH"/>
    <property type="match status" value="1"/>
</dbReference>
<dbReference type="Pfam" id="PF06827">
    <property type="entry name" value="zf-FPG_IleRS"/>
    <property type="match status" value="1"/>
</dbReference>
<feature type="domain" description="FPG-type" evidence="16">
    <location>
        <begin position="240"/>
        <end position="274"/>
    </location>
</feature>
<evidence type="ECO:0000256" key="2">
    <source>
        <dbReference type="ARBA" id="ARBA00009409"/>
    </source>
</evidence>
<keyword evidence="5 15" id="KW-0227">DNA damage</keyword>
<dbReference type="PANTHER" id="PTHR22993">
    <property type="entry name" value="FORMAMIDOPYRIMIDINE-DNA GLYCOSYLASE"/>
    <property type="match status" value="1"/>
</dbReference>
<dbReference type="InterPro" id="IPR015887">
    <property type="entry name" value="DNA_glyclase_Znf_dom_DNA_BS"/>
</dbReference>
<dbReference type="PROSITE" id="PS01242">
    <property type="entry name" value="ZF_FPG_1"/>
    <property type="match status" value="1"/>
</dbReference>
<dbReference type="EMBL" id="FNDU01000002">
    <property type="protein sequence ID" value="SDH74848.1"/>
    <property type="molecule type" value="Genomic_DNA"/>
</dbReference>
<dbReference type="STRING" id="930129.SAMN05216352_102432"/>
<reference evidence="18 19" key="1">
    <citation type="submission" date="2016-10" db="EMBL/GenBank/DDBJ databases">
        <authorList>
            <person name="de Groot N.N."/>
        </authorList>
    </citation>
    <scope>NUCLEOTIDE SEQUENCE [LARGE SCALE GENOMIC DNA]</scope>
    <source>
        <strain evidence="19">P4B,CCM 7963,CECT 7998,DSM 25260,IBRC-M 10614,KCTC 13821</strain>
    </source>
</reference>
<dbReference type="CDD" id="cd08966">
    <property type="entry name" value="EcFpg-like_N"/>
    <property type="match status" value="1"/>
</dbReference>
<dbReference type="Pfam" id="PF06831">
    <property type="entry name" value="H2TH"/>
    <property type="match status" value="1"/>
</dbReference>
<evidence type="ECO:0000259" key="16">
    <source>
        <dbReference type="PROSITE" id="PS51066"/>
    </source>
</evidence>
<sequence length="282" mass="31458">MPELPEVETVRRTLTKLVKGKKVEQVDVTWPKIIKKPDDIEAFDMLLHGQEIQHIGRRGKFLTFQLNDYVLVSHLRMEGKYEMGDGSAPDKHTHVRFFFSDGTELRYKDVRKFGTMHLFPKGEEMSTQPLSQLGPEPFEDPTFTPDYLKETFQATSRDVKTVLLDQRAVAGLGNIYVDEALFKAGIRPDTKAALLSNSKIAALHEKVEETISNAVLKGGSSVRSYVNGNGEMGLFQLELHVYGRQGEGCRVCGSEIIKTVVAGRGTHYCSSCQPAIVALKGK</sequence>
<dbReference type="InterPro" id="IPR000214">
    <property type="entry name" value="Znf_DNA_glyclase/AP_lyase"/>
</dbReference>
<dbReference type="GO" id="GO:0003690">
    <property type="term" value="F:double-stranded DNA binding"/>
    <property type="evidence" value="ECO:0007669"/>
    <property type="project" value="UniProtKB-ARBA"/>
</dbReference>
<organism evidence="18 19">
    <name type="scientific">Alteribacillus bidgolensis</name>
    <dbReference type="NCBI Taxonomy" id="930129"/>
    <lineage>
        <taxon>Bacteria</taxon>
        <taxon>Bacillati</taxon>
        <taxon>Bacillota</taxon>
        <taxon>Bacilli</taxon>
        <taxon>Bacillales</taxon>
        <taxon>Bacillaceae</taxon>
        <taxon>Alteribacillus</taxon>
    </lineage>
</organism>
<feature type="active site" description="Schiff-base intermediate with DNA" evidence="15">
    <location>
        <position position="2"/>
    </location>
</feature>
<evidence type="ECO:0000313" key="18">
    <source>
        <dbReference type="EMBL" id="SDH74848.1"/>
    </source>
</evidence>
<dbReference type="InterPro" id="IPR015886">
    <property type="entry name" value="H2TH_FPG"/>
</dbReference>
<dbReference type="PANTHER" id="PTHR22993:SF9">
    <property type="entry name" value="FORMAMIDOPYRIMIDINE-DNA GLYCOSYLASE"/>
    <property type="match status" value="1"/>
</dbReference>
<dbReference type="PROSITE" id="PS51068">
    <property type="entry name" value="FPG_CAT"/>
    <property type="match status" value="1"/>
</dbReference>
<dbReference type="PROSITE" id="PS51066">
    <property type="entry name" value="ZF_FPG_2"/>
    <property type="match status" value="1"/>
</dbReference>
<evidence type="ECO:0000256" key="6">
    <source>
        <dbReference type="ARBA" id="ARBA00022771"/>
    </source>
</evidence>
<keyword evidence="4 15" id="KW-0479">Metal-binding</keyword>
<comment type="catalytic activity">
    <reaction evidence="1 15">
        <text>Hydrolysis of DNA containing ring-opened 7-methylguanine residues, releasing 2,6-diamino-4-hydroxy-5-(N-methyl)formamidopyrimidine.</text>
        <dbReference type="EC" id="3.2.2.23"/>
    </reaction>
</comment>
<gene>
    <name evidence="15" type="primary">mutM</name>
    <name evidence="15" type="synonym">fpg</name>
    <name evidence="18" type="ORF">SAMN05216352_102432</name>
</gene>
<comment type="caution">
    <text evidence="15">Lacks conserved residue(s) required for the propagation of feature annotation.</text>
</comment>
<keyword evidence="6 15" id="KW-0863">Zinc-finger</keyword>
<keyword evidence="12 15" id="KW-0511">Multifunctional enzyme</keyword>
<dbReference type="InterPro" id="IPR020629">
    <property type="entry name" value="FPG_Glyclase"/>
</dbReference>
<dbReference type="Gene3D" id="3.20.190.10">
    <property type="entry name" value="MutM-like, N-terminal"/>
    <property type="match status" value="1"/>
</dbReference>
<dbReference type="EC" id="3.2.2.23" evidence="15"/>
<evidence type="ECO:0000313" key="19">
    <source>
        <dbReference type="Proteomes" id="UP000199017"/>
    </source>
</evidence>
<dbReference type="OrthoDB" id="9800855at2"/>
<name>A0A1G8EY78_9BACI</name>
<dbReference type="FunFam" id="3.20.190.10:FF:000001">
    <property type="entry name" value="Formamidopyrimidine-DNA glycosylase"/>
    <property type="match status" value="1"/>
</dbReference>
<dbReference type="GO" id="GO:0034039">
    <property type="term" value="F:8-oxo-7,8-dihydroguanine DNA N-glycosylase activity"/>
    <property type="evidence" value="ECO:0007669"/>
    <property type="project" value="TreeGrafter"/>
</dbReference>
<dbReference type="EC" id="4.2.99.18" evidence="15"/>
<evidence type="ECO:0000256" key="4">
    <source>
        <dbReference type="ARBA" id="ARBA00022723"/>
    </source>
</evidence>
<dbReference type="InterPro" id="IPR010979">
    <property type="entry name" value="Ribosomal_uS13-like_H2TH"/>
</dbReference>
<feature type="binding site" evidence="15">
    <location>
        <position position="111"/>
    </location>
    <ligand>
        <name>DNA</name>
        <dbReference type="ChEBI" id="CHEBI:16991"/>
    </ligand>
</feature>
<dbReference type="NCBIfam" id="NF002211">
    <property type="entry name" value="PRK01103.1"/>
    <property type="match status" value="1"/>
</dbReference>
<keyword evidence="10 15" id="KW-0234">DNA repair</keyword>
<dbReference type="InterPro" id="IPR035937">
    <property type="entry name" value="FPG_N"/>
</dbReference>
<dbReference type="Proteomes" id="UP000199017">
    <property type="component" value="Unassembled WGS sequence"/>
</dbReference>
<dbReference type="GO" id="GO:0140078">
    <property type="term" value="F:class I DNA-(apurinic or apyrimidinic site) endonuclease activity"/>
    <property type="evidence" value="ECO:0007669"/>
    <property type="project" value="UniProtKB-EC"/>
</dbReference>
<dbReference type="HAMAP" id="MF_00103">
    <property type="entry name" value="Fapy_DNA_glycosyl"/>
    <property type="match status" value="1"/>
</dbReference>
<dbReference type="Gene3D" id="1.10.8.50">
    <property type="match status" value="1"/>
</dbReference>
<dbReference type="InterPro" id="IPR012319">
    <property type="entry name" value="FPG_cat"/>
</dbReference>
<accession>A0A1G8EY78</accession>
<keyword evidence="11 15" id="KW-0456">Lyase</keyword>
<proteinExistence type="inferred from homology"/>
<feature type="binding site" evidence="15">
    <location>
        <position position="92"/>
    </location>
    <ligand>
        <name>DNA</name>
        <dbReference type="ChEBI" id="CHEBI:16991"/>
    </ligand>
</feature>
<dbReference type="SMART" id="SM00898">
    <property type="entry name" value="Fapy_DNA_glyco"/>
    <property type="match status" value="1"/>
</dbReference>
<comment type="catalytic activity">
    <reaction evidence="14 15">
        <text>2'-deoxyribonucleotide-(2'-deoxyribose 5'-phosphate)-2'-deoxyribonucleotide-DNA = a 3'-end 2'-deoxyribonucleotide-(2,3-dehydro-2,3-deoxyribose 5'-phosphate)-DNA + a 5'-end 5'-phospho-2'-deoxyribonucleoside-DNA + H(+)</text>
        <dbReference type="Rhea" id="RHEA:66592"/>
        <dbReference type="Rhea" id="RHEA-COMP:13180"/>
        <dbReference type="Rhea" id="RHEA-COMP:16897"/>
        <dbReference type="Rhea" id="RHEA-COMP:17067"/>
        <dbReference type="ChEBI" id="CHEBI:15378"/>
        <dbReference type="ChEBI" id="CHEBI:136412"/>
        <dbReference type="ChEBI" id="CHEBI:157695"/>
        <dbReference type="ChEBI" id="CHEBI:167181"/>
        <dbReference type="EC" id="4.2.99.18"/>
    </reaction>
</comment>
<evidence type="ECO:0000256" key="3">
    <source>
        <dbReference type="ARBA" id="ARBA00011245"/>
    </source>
</evidence>
<comment type="cofactor">
    <cofactor evidence="15">
        <name>Zn(2+)</name>
        <dbReference type="ChEBI" id="CHEBI:29105"/>
    </cofactor>
    <text evidence="15">Binds 1 zinc ion per subunit.</text>
</comment>
<keyword evidence="19" id="KW-1185">Reference proteome</keyword>
<evidence type="ECO:0000256" key="7">
    <source>
        <dbReference type="ARBA" id="ARBA00022801"/>
    </source>
</evidence>
<dbReference type="FunFam" id="1.10.8.50:FF:000003">
    <property type="entry name" value="Formamidopyrimidine-DNA glycosylase"/>
    <property type="match status" value="1"/>
</dbReference>
<dbReference type="InterPro" id="IPR010663">
    <property type="entry name" value="Znf_FPG/IleRS"/>
</dbReference>
<dbReference type="GO" id="GO:0006284">
    <property type="term" value="P:base-excision repair"/>
    <property type="evidence" value="ECO:0007669"/>
    <property type="project" value="InterPro"/>
</dbReference>
<comment type="function">
    <text evidence="15">Involved in base excision repair of DNA damaged by oxidation or by mutagenic agents. Acts as DNA glycosylase that recognizes and removes damaged bases. Has a preference for oxidized purines, such as 7,8-dihydro-8-oxoguanine (8-oxoG). Has AP (apurinic/apyrimidinic) lyase activity and introduces nicks in the DNA strand. Cleaves the DNA backbone by beta-delta elimination to generate a single-strand break at the site of the removed base with both 3'- and 5'-phosphates.</text>
</comment>
<evidence type="ECO:0000256" key="1">
    <source>
        <dbReference type="ARBA" id="ARBA00001668"/>
    </source>
</evidence>
<dbReference type="GO" id="GO:0008270">
    <property type="term" value="F:zinc ion binding"/>
    <property type="evidence" value="ECO:0007669"/>
    <property type="project" value="UniProtKB-UniRule"/>
</dbReference>
<dbReference type="AlphaFoldDB" id="A0A1G8EY78"/>
<evidence type="ECO:0000256" key="8">
    <source>
        <dbReference type="ARBA" id="ARBA00022833"/>
    </source>
</evidence>
<keyword evidence="7 15" id="KW-0378">Hydrolase</keyword>
<keyword evidence="13 15" id="KW-0326">Glycosidase</keyword>
<evidence type="ECO:0000256" key="13">
    <source>
        <dbReference type="ARBA" id="ARBA00023295"/>
    </source>
</evidence>
<protein>
    <recommendedName>
        <fullName evidence="15">Formamidopyrimidine-DNA glycosylase</fullName>
        <shortName evidence="15">Fapy-DNA glycosylase</shortName>
        <ecNumber evidence="15">3.2.2.23</ecNumber>
    </recommendedName>
    <alternativeName>
        <fullName evidence="15">DNA-(apurinic or apyrimidinic site) lyase MutM</fullName>
        <shortName evidence="15">AP lyase MutM</shortName>
        <ecNumber evidence="15">4.2.99.18</ecNumber>
    </alternativeName>
</protein>
<dbReference type="Pfam" id="PF01149">
    <property type="entry name" value="Fapy_DNA_glyco"/>
    <property type="match status" value="1"/>
</dbReference>
<dbReference type="RefSeq" id="WP_091581824.1">
    <property type="nucleotide sequence ID" value="NZ_FNDU01000002.1"/>
</dbReference>
<feature type="active site" description="Proton donor; for delta-elimination activity" evidence="15">
    <location>
        <position position="264"/>
    </location>
</feature>
<feature type="domain" description="Formamidopyrimidine-DNA glycosylase catalytic" evidence="17">
    <location>
        <begin position="2"/>
        <end position="114"/>
    </location>
</feature>
<dbReference type="NCBIfam" id="TIGR00577">
    <property type="entry name" value="fpg"/>
    <property type="match status" value="1"/>
</dbReference>
<evidence type="ECO:0000256" key="11">
    <source>
        <dbReference type="ARBA" id="ARBA00023239"/>
    </source>
</evidence>
<dbReference type="SUPFAM" id="SSF57716">
    <property type="entry name" value="Glucocorticoid receptor-like (DNA-binding domain)"/>
    <property type="match status" value="1"/>
</dbReference>
<dbReference type="GO" id="GO:0003684">
    <property type="term" value="F:damaged DNA binding"/>
    <property type="evidence" value="ECO:0007669"/>
    <property type="project" value="InterPro"/>
</dbReference>
<evidence type="ECO:0000256" key="14">
    <source>
        <dbReference type="ARBA" id="ARBA00044632"/>
    </source>
</evidence>